<gene>
    <name evidence="1" type="ORF">AUC43_17740</name>
</gene>
<accession>A0A0U3SKM9</accession>
<name>A0A0U3SKM9_9BACT</name>
<dbReference type="AlphaFoldDB" id="A0A0U3SKM9"/>
<dbReference type="Proteomes" id="UP000059542">
    <property type="component" value="Chromosome"/>
</dbReference>
<protein>
    <submittedName>
        <fullName evidence="1">Uncharacterized protein</fullName>
    </submittedName>
</protein>
<dbReference type="EMBL" id="CP013909">
    <property type="protein sequence ID" value="ALW86758.1"/>
    <property type="molecule type" value="Genomic_DNA"/>
</dbReference>
<dbReference type="KEGG" id="hyg:AUC43_17740"/>
<keyword evidence="2" id="KW-1185">Reference proteome</keyword>
<reference evidence="1 2" key="1">
    <citation type="submission" date="2015-12" db="EMBL/GenBank/DDBJ databases">
        <authorList>
            <person name="Shamseldin A."/>
            <person name="Moawad H."/>
            <person name="Abd El-Rahim W.M."/>
            <person name="Sadowsky M.J."/>
        </authorList>
    </citation>
    <scope>NUCLEOTIDE SEQUENCE [LARGE SCALE GENOMIC DNA]</scope>
    <source>
        <strain evidence="1 2">DG5B</strain>
    </source>
</reference>
<proteinExistence type="predicted"/>
<evidence type="ECO:0000313" key="1">
    <source>
        <dbReference type="EMBL" id="ALW86758.1"/>
    </source>
</evidence>
<evidence type="ECO:0000313" key="2">
    <source>
        <dbReference type="Proteomes" id="UP000059542"/>
    </source>
</evidence>
<organism evidence="1 2">
    <name type="scientific">Hymenobacter sedentarius</name>
    <dbReference type="NCBI Taxonomy" id="1411621"/>
    <lineage>
        <taxon>Bacteria</taxon>
        <taxon>Pseudomonadati</taxon>
        <taxon>Bacteroidota</taxon>
        <taxon>Cytophagia</taxon>
        <taxon>Cytophagales</taxon>
        <taxon>Hymenobacteraceae</taxon>
        <taxon>Hymenobacter</taxon>
    </lineage>
</organism>
<sequence length="201" mass="21851">MSLFGWSSLLALLPRNTPEVRPRSGQALSAYPPETAGATTPALATVGLKVALLRCQSTHRLIIGHPCRPAPPLSRQIASESEAPQWRVACRFATRPRRSCAQATARAFSARGLSFCDAIDSKGFEWPACSPKKACIYQQRPMRLAALLLRPDSAQATMPAIAKGEPAPEFRSLHLRHSMPLHVRYATCAVAAGQPRLYPEA</sequence>
<dbReference type="STRING" id="1411621.AUC43_17740"/>